<evidence type="ECO:0000313" key="2">
    <source>
        <dbReference type="EMBL" id="MFC4426287.1"/>
    </source>
</evidence>
<dbReference type="EMBL" id="JBHSEH010000007">
    <property type="protein sequence ID" value="MFC4426287.1"/>
    <property type="molecule type" value="Genomic_DNA"/>
</dbReference>
<feature type="domain" description="HTH cro/C1-type" evidence="1">
    <location>
        <begin position="14"/>
        <end position="70"/>
    </location>
</feature>
<dbReference type="PROSITE" id="PS50943">
    <property type="entry name" value="HTH_CROC1"/>
    <property type="match status" value="1"/>
</dbReference>
<protein>
    <submittedName>
        <fullName evidence="2">Helix-turn-helix domain-containing protein</fullName>
    </submittedName>
</protein>
<dbReference type="InterPro" id="IPR010982">
    <property type="entry name" value="Lambda_DNA-bd_dom_sf"/>
</dbReference>
<evidence type="ECO:0000259" key="1">
    <source>
        <dbReference type="PROSITE" id="PS50943"/>
    </source>
</evidence>
<dbReference type="RefSeq" id="WP_380038590.1">
    <property type="nucleotide sequence ID" value="NZ_JBHSEH010000007.1"/>
</dbReference>
<sequence length="192" mass="21684">MPELLDKFAAGELLRKKREQLGYTQEQVVAVTSVPVAAYLSELENGKVSLARSKHFASLAKFLRFTYEEIRSVNPAAVFDYPGVRSGPIQTELEKENADLFAEKPDSRSSAALSAGALGYKIPKQRPIIPDELKDAADKYGDLPMFEGIREYRWQHFMVTVPRKKTPQDAEGWLQEFTALKNMGYDPQEPEE</sequence>
<name>A0ABV8XNP5_9DEIO</name>
<organism evidence="2 3">
    <name type="scientific">Deinococcus navajonensis</name>
    <dbReference type="NCBI Taxonomy" id="309884"/>
    <lineage>
        <taxon>Bacteria</taxon>
        <taxon>Thermotogati</taxon>
        <taxon>Deinococcota</taxon>
        <taxon>Deinococci</taxon>
        <taxon>Deinococcales</taxon>
        <taxon>Deinococcaceae</taxon>
        <taxon>Deinococcus</taxon>
    </lineage>
</organism>
<dbReference type="SUPFAM" id="SSF47413">
    <property type="entry name" value="lambda repressor-like DNA-binding domains"/>
    <property type="match status" value="1"/>
</dbReference>
<keyword evidence="3" id="KW-1185">Reference proteome</keyword>
<dbReference type="Proteomes" id="UP001595998">
    <property type="component" value="Unassembled WGS sequence"/>
</dbReference>
<proteinExistence type="predicted"/>
<reference evidence="3" key="1">
    <citation type="journal article" date="2019" name="Int. J. Syst. Evol. Microbiol.">
        <title>The Global Catalogue of Microorganisms (GCM) 10K type strain sequencing project: providing services to taxonomists for standard genome sequencing and annotation.</title>
        <authorList>
            <consortium name="The Broad Institute Genomics Platform"/>
            <consortium name="The Broad Institute Genome Sequencing Center for Infectious Disease"/>
            <person name="Wu L."/>
            <person name="Ma J."/>
        </authorList>
    </citation>
    <scope>NUCLEOTIDE SEQUENCE [LARGE SCALE GENOMIC DNA]</scope>
    <source>
        <strain evidence="3">CCUG 56029</strain>
    </source>
</reference>
<accession>A0ABV8XNP5</accession>
<dbReference type="InterPro" id="IPR001387">
    <property type="entry name" value="Cro/C1-type_HTH"/>
</dbReference>
<comment type="caution">
    <text evidence="2">The sequence shown here is derived from an EMBL/GenBank/DDBJ whole genome shotgun (WGS) entry which is preliminary data.</text>
</comment>
<evidence type="ECO:0000313" key="3">
    <source>
        <dbReference type="Proteomes" id="UP001595998"/>
    </source>
</evidence>
<dbReference type="SMART" id="SM00530">
    <property type="entry name" value="HTH_XRE"/>
    <property type="match status" value="1"/>
</dbReference>
<gene>
    <name evidence="2" type="ORF">ACFOZ9_08670</name>
</gene>
<dbReference type="Gene3D" id="1.10.260.40">
    <property type="entry name" value="lambda repressor-like DNA-binding domains"/>
    <property type="match status" value="1"/>
</dbReference>
<dbReference type="CDD" id="cd00093">
    <property type="entry name" value="HTH_XRE"/>
    <property type="match status" value="1"/>
</dbReference>